<dbReference type="RefSeq" id="WP_241058318.1">
    <property type="nucleotide sequence ID" value="NZ_JAKWJU010000002.1"/>
</dbReference>
<name>A0ABS9SVF7_9ACTN</name>
<dbReference type="InterPro" id="IPR050832">
    <property type="entry name" value="Bact_Acetyltransf"/>
</dbReference>
<dbReference type="PANTHER" id="PTHR43877:SF2">
    <property type="entry name" value="AMINOALKYLPHOSPHONATE N-ACETYLTRANSFERASE-RELATED"/>
    <property type="match status" value="1"/>
</dbReference>
<dbReference type="EMBL" id="JAKWJU010000002">
    <property type="protein sequence ID" value="MCH6160261.1"/>
    <property type="molecule type" value="Genomic_DNA"/>
</dbReference>
<protein>
    <submittedName>
        <fullName evidence="4">GNAT family N-acetyltransferase</fullName>
    </submittedName>
</protein>
<keyword evidence="1" id="KW-0808">Transferase</keyword>
<accession>A0ABS9SVF7</accession>
<reference evidence="4" key="1">
    <citation type="submission" date="2022-03" db="EMBL/GenBank/DDBJ databases">
        <authorList>
            <person name="Santos J.D.N."/>
            <person name="Kallscheuer N."/>
            <person name="Jogler C."/>
            <person name="Lage O.M."/>
        </authorList>
    </citation>
    <scope>NUCLEOTIDE SEQUENCE</scope>
    <source>
        <strain evidence="4">M600PL45_2</strain>
    </source>
</reference>
<dbReference type="PROSITE" id="PS51186">
    <property type="entry name" value="GNAT"/>
    <property type="match status" value="1"/>
</dbReference>
<keyword evidence="2" id="KW-0012">Acyltransferase</keyword>
<evidence type="ECO:0000313" key="4">
    <source>
        <dbReference type="EMBL" id="MCH6160261.1"/>
    </source>
</evidence>
<dbReference type="Proteomes" id="UP001166784">
    <property type="component" value="Unassembled WGS sequence"/>
</dbReference>
<dbReference type="PANTHER" id="PTHR43877">
    <property type="entry name" value="AMINOALKYLPHOSPHONATE N-ACETYLTRANSFERASE-RELATED-RELATED"/>
    <property type="match status" value="1"/>
</dbReference>
<reference evidence="4" key="2">
    <citation type="journal article" date="2023" name="Int. J. Syst. Evol. Microbiol.">
        <title>Streptomyces marispadix sp. nov., isolated from marine beach sediment of the Northern Coast of Portugal.</title>
        <authorList>
            <person name="dos Santos J.D.N."/>
            <person name="Vitorino I.R."/>
            <person name="Kallscheuer N."/>
            <person name="Srivastava A."/>
            <person name="Krautwurst S."/>
            <person name="Marz M."/>
            <person name="Jogler C."/>
            <person name="Lobo Da Cunha A."/>
            <person name="Catita J."/>
            <person name="Goncalves H."/>
            <person name="Gonzalez I."/>
            <person name="Reyes F."/>
            <person name="Lage O.M."/>
        </authorList>
    </citation>
    <scope>NUCLEOTIDE SEQUENCE</scope>
    <source>
        <strain evidence="4">M600PL45_2</strain>
    </source>
</reference>
<evidence type="ECO:0000256" key="2">
    <source>
        <dbReference type="ARBA" id="ARBA00023315"/>
    </source>
</evidence>
<dbReference type="Gene3D" id="3.40.630.30">
    <property type="match status" value="1"/>
</dbReference>
<evidence type="ECO:0000256" key="1">
    <source>
        <dbReference type="ARBA" id="ARBA00022679"/>
    </source>
</evidence>
<dbReference type="CDD" id="cd04301">
    <property type="entry name" value="NAT_SF"/>
    <property type="match status" value="1"/>
</dbReference>
<dbReference type="InterPro" id="IPR000182">
    <property type="entry name" value="GNAT_dom"/>
</dbReference>
<keyword evidence="5" id="KW-1185">Reference proteome</keyword>
<evidence type="ECO:0000313" key="5">
    <source>
        <dbReference type="Proteomes" id="UP001166784"/>
    </source>
</evidence>
<comment type="caution">
    <text evidence="4">The sequence shown here is derived from an EMBL/GenBank/DDBJ whole genome shotgun (WGS) entry which is preliminary data.</text>
</comment>
<evidence type="ECO:0000259" key="3">
    <source>
        <dbReference type="PROSITE" id="PS51186"/>
    </source>
</evidence>
<dbReference type="InterPro" id="IPR016181">
    <property type="entry name" value="Acyl_CoA_acyltransferase"/>
</dbReference>
<organism evidence="4 5">
    <name type="scientific">Streptomyces marispadix</name>
    <dbReference type="NCBI Taxonomy" id="2922868"/>
    <lineage>
        <taxon>Bacteria</taxon>
        <taxon>Bacillati</taxon>
        <taxon>Actinomycetota</taxon>
        <taxon>Actinomycetes</taxon>
        <taxon>Kitasatosporales</taxon>
        <taxon>Streptomycetaceae</taxon>
        <taxon>Streptomyces</taxon>
    </lineage>
</organism>
<feature type="domain" description="N-acetyltransferase" evidence="3">
    <location>
        <begin position="2"/>
        <end position="162"/>
    </location>
</feature>
<sequence length="169" mass="18432">MIELRVLTPDDWRSWRSLRLAALADAPYAFTARLADWQGDGDREERWRDRLSIPGSYDLLALLDGEPVGMAGGTPGEAEGEARLRSLWVGARGRGRGVADRLMRAVEEWAIASGAGTLRLAVLPGNARAIALYRRHGFEETGETGSPLPGGQHEVIMAKRLDGGRQRTG</sequence>
<gene>
    <name evidence="4" type="ORF">MMA15_07465</name>
</gene>
<dbReference type="Pfam" id="PF00583">
    <property type="entry name" value="Acetyltransf_1"/>
    <property type="match status" value="1"/>
</dbReference>
<proteinExistence type="predicted"/>
<dbReference type="SUPFAM" id="SSF55729">
    <property type="entry name" value="Acyl-CoA N-acyltransferases (Nat)"/>
    <property type="match status" value="1"/>
</dbReference>